<keyword evidence="7" id="KW-0472">Membrane</keyword>
<evidence type="ECO:0000256" key="6">
    <source>
        <dbReference type="SAM" id="MobiDB-lite"/>
    </source>
</evidence>
<feature type="transmembrane region" description="Helical" evidence="7">
    <location>
        <begin position="305"/>
        <end position="328"/>
    </location>
</feature>
<dbReference type="PRINTS" id="PR00344">
    <property type="entry name" value="BCTRLSENSOR"/>
</dbReference>
<accession>V4PLF0</accession>
<feature type="domain" description="Histidine kinase" evidence="8">
    <location>
        <begin position="630"/>
        <end position="849"/>
    </location>
</feature>
<dbReference type="InterPro" id="IPR036097">
    <property type="entry name" value="HisK_dim/P_sf"/>
</dbReference>
<dbReference type="Gene3D" id="1.10.287.130">
    <property type="match status" value="1"/>
</dbReference>
<sequence>MSSNGAATPTAKMPAPKPSNKPSKTSRKTALSRAVHTSVGQVMPLWIRVGALGLTLGLVTFMGLSTLQLGNSLSTDKDAEGQNLLAATRLSAAQLDARLSTARLALEAAQGQWSFRQTEPLSAAEQGLRLGRDSLVSVAVVKGSSVLAISGKDDPELVAEVARAAPARSGFTLQAMGSRLSQGERPYAVLKGADGRPDLVARLENGLIRDDTATGATSALIDEAGVIVQASDERLIGKDVKTALAISYTQLRNRADSGHLIQGALTEGGFVKIASVPQTVGSRGNGLILLKAMPTQRFFFASQSLIKAIVFVGGPLLIGALFGLLLFFQARKNRDDARQFQVNEQRYRLAVESARCGIFDWDLDQDLIYMSDVTGVMLGWGGGGVASTTEVLNRISTEQRDEVVKALETARSTGALDVSFRVPGPNGQALWVDARGQSVGERTSAGFTRLSGVALDVSDERIAQLRAQRAEARLRDAINSVSDAFVLWDRRNRLLMWNATFGDTFNIDERFLRVGTPRDLIDQVMQIAIRRQQPTQDEREGVFEAEMNNGRWIQVSESRTLEGGRVLTGTDITAVKLQEELSRKNEEQLQGLVEKLEHSRQQQTVLARKYEMAKIRAEAANHAKSEFLANMSHELRTPLNAINGFSEIMASEMFGPLGHPRYKEYSGDILSSGQHLLSLINDILDMSKIEAGKLNLHFEPVAIDEMVEDTLRLVRQKAEKAGLKVRVHLPQLPEISADFRALKQVLLNLLTNSVKFTPQGGTITITAAATEDNVHITVSDTGIGIAAKDMARLAKPFEQIENQFSKTKEGTGLGLALTKSLIEMHNGSFEVDSLLGEGTRATVILPIRQTAAGASEGDDHRRSGRAA</sequence>
<dbReference type="InterPro" id="IPR003594">
    <property type="entry name" value="HATPase_dom"/>
</dbReference>
<comment type="catalytic activity">
    <reaction evidence="1">
        <text>ATP + protein L-histidine = ADP + protein N-phospho-L-histidine.</text>
        <dbReference type="EC" id="2.7.13.3"/>
    </reaction>
</comment>
<dbReference type="Pfam" id="PF00512">
    <property type="entry name" value="HisKA"/>
    <property type="match status" value="1"/>
</dbReference>
<dbReference type="InterPro" id="IPR036890">
    <property type="entry name" value="HATPase_C_sf"/>
</dbReference>
<keyword evidence="7" id="KW-1133">Transmembrane helix</keyword>
<dbReference type="GO" id="GO:0006355">
    <property type="term" value="P:regulation of DNA-templated transcription"/>
    <property type="evidence" value="ECO:0007669"/>
    <property type="project" value="InterPro"/>
</dbReference>
<keyword evidence="5" id="KW-0418">Kinase</keyword>
<feature type="domain" description="PAC" evidence="10">
    <location>
        <begin position="416"/>
        <end position="469"/>
    </location>
</feature>
<dbReference type="PANTHER" id="PTHR43047:SF72">
    <property type="entry name" value="OSMOSENSING HISTIDINE PROTEIN KINASE SLN1"/>
    <property type="match status" value="1"/>
</dbReference>
<evidence type="ECO:0000259" key="9">
    <source>
        <dbReference type="PROSITE" id="PS50112"/>
    </source>
</evidence>
<dbReference type="RefSeq" id="WP_018081941.1">
    <property type="nucleotide sequence ID" value="NZ_AQWM01000009.1"/>
</dbReference>
<evidence type="ECO:0000256" key="2">
    <source>
        <dbReference type="ARBA" id="ARBA00012438"/>
    </source>
</evidence>
<dbReference type="SMART" id="SM00091">
    <property type="entry name" value="PAS"/>
    <property type="match status" value="2"/>
</dbReference>
<dbReference type="FunFam" id="3.30.565.10:FF:000006">
    <property type="entry name" value="Sensor histidine kinase WalK"/>
    <property type="match status" value="1"/>
</dbReference>
<feature type="transmembrane region" description="Helical" evidence="7">
    <location>
        <begin position="45"/>
        <end position="67"/>
    </location>
</feature>
<dbReference type="GO" id="GO:0000155">
    <property type="term" value="F:phosphorelay sensor kinase activity"/>
    <property type="evidence" value="ECO:0007669"/>
    <property type="project" value="InterPro"/>
</dbReference>
<reference evidence="11 12" key="1">
    <citation type="journal article" date="2014" name="Nature">
        <title>Sequential evolution of bacterial morphology by co-option of a developmental regulator.</title>
        <authorList>
            <person name="Jiang C."/>
            <person name="Brown P.J."/>
            <person name="Ducret A."/>
            <person name="Brun Y.V."/>
        </authorList>
    </citation>
    <scope>NUCLEOTIDE SEQUENCE [LARGE SCALE GENOMIC DNA]</scope>
    <source>
        <strain evidence="11 12">DSM 16100</strain>
    </source>
</reference>
<dbReference type="eggNOG" id="COG2205">
    <property type="taxonomic scope" value="Bacteria"/>
</dbReference>
<evidence type="ECO:0000256" key="4">
    <source>
        <dbReference type="ARBA" id="ARBA00022679"/>
    </source>
</evidence>
<dbReference type="CDD" id="cd16922">
    <property type="entry name" value="HATPase_EvgS-ArcB-TorS-like"/>
    <property type="match status" value="1"/>
</dbReference>
<dbReference type="CDD" id="cd00082">
    <property type="entry name" value="HisKA"/>
    <property type="match status" value="1"/>
</dbReference>
<dbReference type="SUPFAM" id="SSF55785">
    <property type="entry name" value="PYP-like sensor domain (PAS domain)"/>
    <property type="match status" value="2"/>
</dbReference>
<comment type="caution">
    <text evidence="11">The sequence shown here is derived from an EMBL/GenBank/DDBJ whole genome shotgun (WGS) entry which is preliminary data.</text>
</comment>
<evidence type="ECO:0000259" key="8">
    <source>
        <dbReference type="PROSITE" id="PS50109"/>
    </source>
</evidence>
<evidence type="ECO:0000256" key="3">
    <source>
        <dbReference type="ARBA" id="ARBA00022553"/>
    </source>
</evidence>
<dbReference type="Gene3D" id="3.30.565.10">
    <property type="entry name" value="Histidine kinase-like ATPase, C-terminal domain"/>
    <property type="match status" value="1"/>
</dbReference>
<name>V4PLF0_9CAUL</name>
<feature type="region of interest" description="Disordered" evidence="6">
    <location>
        <begin position="1"/>
        <end position="31"/>
    </location>
</feature>
<dbReference type="SMART" id="SM00388">
    <property type="entry name" value="HisKA"/>
    <property type="match status" value="1"/>
</dbReference>
<dbReference type="SUPFAM" id="SSF47384">
    <property type="entry name" value="Homodimeric domain of signal transducing histidine kinase"/>
    <property type="match status" value="1"/>
</dbReference>
<dbReference type="AlphaFoldDB" id="V4PLF0"/>
<dbReference type="Pfam" id="PF02518">
    <property type="entry name" value="HATPase_c"/>
    <property type="match status" value="1"/>
</dbReference>
<dbReference type="PROSITE" id="PS50112">
    <property type="entry name" value="PAS"/>
    <property type="match status" value="1"/>
</dbReference>
<feature type="domain" description="PAS" evidence="9">
    <location>
        <begin position="343"/>
        <end position="414"/>
    </location>
</feature>
<dbReference type="PATRIC" id="fig|1121022.4.peg.3006"/>
<dbReference type="Pfam" id="PF00989">
    <property type="entry name" value="PAS"/>
    <property type="match status" value="1"/>
</dbReference>
<dbReference type="EC" id="2.7.13.3" evidence="2"/>
<dbReference type="InterPro" id="IPR000014">
    <property type="entry name" value="PAS"/>
</dbReference>
<dbReference type="InterPro" id="IPR000700">
    <property type="entry name" value="PAS-assoc_C"/>
</dbReference>
<dbReference type="InterPro" id="IPR013767">
    <property type="entry name" value="PAS_fold"/>
</dbReference>
<evidence type="ECO:0000313" key="12">
    <source>
        <dbReference type="Proteomes" id="UP000017837"/>
    </source>
</evidence>
<keyword evidence="7" id="KW-0812">Transmembrane</keyword>
<dbReference type="STRING" id="1121022.GCA_000376105_02275"/>
<dbReference type="CDD" id="cd00130">
    <property type="entry name" value="PAS"/>
    <property type="match status" value="1"/>
</dbReference>
<dbReference type="InterPro" id="IPR035965">
    <property type="entry name" value="PAS-like_dom_sf"/>
</dbReference>
<protein>
    <recommendedName>
        <fullName evidence="2">histidine kinase</fullName>
        <ecNumber evidence="2">2.7.13.3</ecNumber>
    </recommendedName>
</protein>
<dbReference type="Pfam" id="PF12860">
    <property type="entry name" value="PAS_7"/>
    <property type="match status" value="1"/>
</dbReference>
<dbReference type="GO" id="GO:0005886">
    <property type="term" value="C:plasma membrane"/>
    <property type="evidence" value="ECO:0007669"/>
    <property type="project" value="TreeGrafter"/>
</dbReference>
<gene>
    <name evidence="11" type="ORF">ABENE_14790</name>
</gene>
<dbReference type="GO" id="GO:0009927">
    <property type="term" value="F:histidine phosphotransfer kinase activity"/>
    <property type="evidence" value="ECO:0007669"/>
    <property type="project" value="TreeGrafter"/>
</dbReference>
<dbReference type="InterPro" id="IPR003661">
    <property type="entry name" value="HisK_dim/P_dom"/>
</dbReference>
<keyword evidence="3" id="KW-0597">Phosphoprotein</keyword>
<dbReference type="Proteomes" id="UP000017837">
    <property type="component" value="Unassembled WGS sequence"/>
</dbReference>
<evidence type="ECO:0000313" key="11">
    <source>
        <dbReference type="EMBL" id="ESQ89051.1"/>
    </source>
</evidence>
<evidence type="ECO:0000256" key="5">
    <source>
        <dbReference type="ARBA" id="ARBA00022777"/>
    </source>
</evidence>
<evidence type="ECO:0000256" key="1">
    <source>
        <dbReference type="ARBA" id="ARBA00000085"/>
    </source>
</evidence>
<proteinExistence type="predicted"/>
<dbReference type="InterPro" id="IPR005467">
    <property type="entry name" value="His_kinase_dom"/>
</dbReference>
<evidence type="ECO:0000259" key="10">
    <source>
        <dbReference type="PROSITE" id="PS50113"/>
    </source>
</evidence>
<dbReference type="PROSITE" id="PS50113">
    <property type="entry name" value="PAC"/>
    <property type="match status" value="1"/>
</dbReference>
<keyword evidence="12" id="KW-1185">Reference proteome</keyword>
<dbReference type="SUPFAM" id="SSF55874">
    <property type="entry name" value="ATPase domain of HSP90 chaperone/DNA topoisomerase II/histidine kinase"/>
    <property type="match status" value="1"/>
</dbReference>
<dbReference type="SMART" id="SM00387">
    <property type="entry name" value="HATPase_c"/>
    <property type="match status" value="1"/>
</dbReference>
<dbReference type="EMBL" id="AWGB01000032">
    <property type="protein sequence ID" value="ESQ89051.1"/>
    <property type="molecule type" value="Genomic_DNA"/>
</dbReference>
<dbReference type="InterPro" id="IPR004358">
    <property type="entry name" value="Sig_transdc_His_kin-like_C"/>
</dbReference>
<evidence type="ECO:0000256" key="7">
    <source>
        <dbReference type="SAM" id="Phobius"/>
    </source>
</evidence>
<dbReference type="PROSITE" id="PS50109">
    <property type="entry name" value="HIS_KIN"/>
    <property type="match status" value="1"/>
</dbReference>
<dbReference type="PANTHER" id="PTHR43047">
    <property type="entry name" value="TWO-COMPONENT HISTIDINE PROTEIN KINASE"/>
    <property type="match status" value="1"/>
</dbReference>
<feature type="compositionally biased region" description="Low complexity" evidence="6">
    <location>
        <begin position="1"/>
        <end position="14"/>
    </location>
</feature>
<organism evidence="11 12">
    <name type="scientific">Asticcacaulis benevestitus DSM 16100 = ATCC BAA-896</name>
    <dbReference type="NCBI Taxonomy" id="1121022"/>
    <lineage>
        <taxon>Bacteria</taxon>
        <taxon>Pseudomonadati</taxon>
        <taxon>Pseudomonadota</taxon>
        <taxon>Alphaproteobacteria</taxon>
        <taxon>Caulobacterales</taxon>
        <taxon>Caulobacteraceae</taxon>
        <taxon>Asticcacaulis</taxon>
    </lineage>
</organism>
<keyword evidence="4" id="KW-0808">Transferase</keyword>
<dbReference type="Gene3D" id="3.30.450.20">
    <property type="entry name" value="PAS domain"/>
    <property type="match status" value="2"/>
</dbReference>